<dbReference type="EMBL" id="DUZY01000002">
    <property type="protein sequence ID" value="DAD26601.1"/>
    <property type="molecule type" value="Genomic_DNA"/>
</dbReference>
<reference evidence="1 2" key="1">
    <citation type="journal article" date="2020" name="Mol. Biol. Evol.">
        <title>Distinct Expression and Methylation Patterns for Genes with Different Fates following a Single Whole-Genome Duplication in Flowering Plants.</title>
        <authorList>
            <person name="Shi T."/>
            <person name="Rahmani R.S."/>
            <person name="Gugger P.F."/>
            <person name="Wang M."/>
            <person name="Li H."/>
            <person name="Zhang Y."/>
            <person name="Li Z."/>
            <person name="Wang Q."/>
            <person name="Van de Peer Y."/>
            <person name="Marchal K."/>
            <person name="Chen J."/>
        </authorList>
    </citation>
    <scope>NUCLEOTIDE SEQUENCE [LARGE SCALE GENOMIC DNA]</scope>
    <source>
        <tissue evidence="1">Leaf</tissue>
    </source>
</reference>
<accession>A0A822Y4Q7</accession>
<keyword evidence="2" id="KW-1185">Reference proteome</keyword>
<evidence type="ECO:0000313" key="2">
    <source>
        <dbReference type="Proteomes" id="UP000607653"/>
    </source>
</evidence>
<protein>
    <submittedName>
        <fullName evidence="1">Uncharacterized protein</fullName>
    </submittedName>
</protein>
<dbReference type="Proteomes" id="UP000607653">
    <property type="component" value="Unassembled WGS sequence"/>
</dbReference>
<gene>
    <name evidence="1" type="ORF">HUJ06_028069</name>
</gene>
<comment type="caution">
    <text evidence="1">The sequence shown here is derived from an EMBL/GenBank/DDBJ whole genome shotgun (WGS) entry which is preliminary data.</text>
</comment>
<dbReference type="AlphaFoldDB" id="A0A822Y4Q7"/>
<organism evidence="1 2">
    <name type="scientific">Nelumbo nucifera</name>
    <name type="common">Sacred lotus</name>
    <dbReference type="NCBI Taxonomy" id="4432"/>
    <lineage>
        <taxon>Eukaryota</taxon>
        <taxon>Viridiplantae</taxon>
        <taxon>Streptophyta</taxon>
        <taxon>Embryophyta</taxon>
        <taxon>Tracheophyta</taxon>
        <taxon>Spermatophyta</taxon>
        <taxon>Magnoliopsida</taxon>
        <taxon>Proteales</taxon>
        <taxon>Nelumbonaceae</taxon>
        <taxon>Nelumbo</taxon>
    </lineage>
</organism>
<evidence type="ECO:0000313" key="1">
    <source>
        <dbReference type="EMBL" id="DAD26601.1"/>
    </source>
</evidence>
<name>A0A822Y4Q7_NELNU</name>
<sequence length="105" mass="12113">MKQPIHLINKNLIKSPANIHFLMKQHVSDLTLCCGRQNLTIQPNTCEFKMKGKFLQFKRVNKAGQKHISIHPKLTTKHNVNKKIVTQTPDLVYTIQDCTLQQPLI</sequence>
<proteinExistence type="predicted"/>